<gene>
    <name evidence="2" type="ORF">BU26DRAFT_319987</name>
</gene>
<accession>A0A6A6II30</accession>
<dbReference type="RefSeq" id="XP_033684566.1">
    <property type="nucleotide sequence ID" value="XM_033822036.1"/>
</dbReference>
<evidence type="ECO:0000313" key="2">
    <source>
        <dbReference type="EMBL" id="KAF2249562.1"/>
    </source>
</evidence>
<proteinExistence type="predicted"/>
<feature type="chain" id="PRO_5043590737" evidence="1">
    <location>
        <begin position="19"/>
        <end position="63"/>
    </location>
</feature>
<keyword evidence="1" id="KW-0732">Signal</keyword>
<name>A0A6A6II30_9PLEO</name>
<sequence>MLKLSMVCFMVLLMCTAALIGTMTWLRTGCKGKAALKAFTISYPIFANLRCGSKLPYLVHATY</sequence>
<dbReference type="GeneID" id="54575366"/>
<feature type="signal peptide" evidence="1">
    <location>
        <begin position="1"/>
        <end position="18"/>
    </location>
</feature>
<evidence type="ECO:0000256" key="1">
    <source>
        <dbReference type="SAM" id="SignalP"/>
    </source>
</evidence>
<protein>
    <submittedName>
        <fullName evidence="2">Uncharacterized protein</fullName>
    </submittedName>
</protein>
<dbReference type="Proteomes" id="UP000800094">
    <property type="component" value="Unassembled WGS sequence"/>
</dbReference>
<dbReference type="AlphaFoldDB" id="A0A6A6II30"/>
<reference evidence="2" key="1">
    <citation type="journal article" date="2020" name="Stud. Mycol.">
        <title>101 Dothideomycetes genomes: a test case for predicting lifestyles and emergence of pathogens.</title>
        <authorList>
            <person name="Haridas S."/>
            <person name="Albert R."/>
            <person name="Binder M."/>
            <person name="Bloem J."/>
            <person name="Labutti K."/>
            <person name="Salamov A."/>
            <person name="Andreopoulos B."/>
            <person name="Baker S."/>
            <person name="Barry K."/>
            <person name="Bills G."/>
            <person name="Bluhm B."/>
            <person name="Cannon C."/>
            <person name="Castanera R."/>
            <person name="Culley D."/>
            <person name="Daum C."/>
            <person name="Ezra D."/>
            <person name="Gonzalez J."/>
            <person name="Henrissat B."/>
            <person name="Kuo A."/>
            <person name="Liang C."/>
            <person name="Lipzen A."/>
            <person name="Lutzoni F."/>
            <person name="Magnuson J."/>
            <person name="Mondo S."/>
            <person name="Nolan M."/>
            <person name="Ohm R."/>
            <person name="Pangilinan J."/>
            <person name="Park H.-J."/>
            <person name="Ramirez L."/>
            <person name="Alfaro M."/>
            <person name="Sun H."/>
            <person name="Tritt A."/>
            <person name="Yoshinaga Y."/>
            <person name="Zwiers L.-H."/>
            <person name="Turgeon B."/>
            <person name="Goodwin S."/>
            <person name="Spatafora J."/>
            <person name="Crous P."/>
            <person name="Grigoriev I."/>
        </authorList>
    </citation>
    <scope>NUCLEOTIDE SEQUENCE</scope>
    <source>
        <strain evidence="2">CBS 122368</strain>
    </source>
</reference>
<keyword evidence="3" id="KW-1185">Reference proteome</keyword>
<evidence type="ECO:0000313" key="3">
    <source>
        <dbReference type="Proteomes" id="UP000800094"/>
    </source>
</evidence>
<organism evidence="2 3">
    <name type="scientific">Trematosphaeria pertusa</name>
    <dbReference type="NCBI Taxonomy" id="390896"/>
    <lineage>
        <taxon>Eukaryota</taxon>
        <taxon>Fungi</taxon>
        <taxon>Dikarya</taxon>
        <taxon>Ascomycota</taxon>
        <taxon>Pezizomycotina</taxon>
        <taxon>Dothideomycetes</taxon>
        <taxon>Pleosporomycetidae</taxon>
        <taxon>Pleosporales</taxon>
        <taxon>Massarineae</taxon>
        <taxon>Trematosphaeriaceae</taxon>
        <taxon>Trematosphaeria</taxon>
    </lineage>
</organism>
<dbReference type="EMBL" id="ML987195">
    <property type="protein sequence ID" value="KAF2249562.1"/>
    <property type="molecule type" value="Genomic_DNA"/>
</dbReference>